<feature type="compositionally biased region" description="Pro residues" evidence="1">
    <location>
        <begin position="722"/>
        <end position="735"/>
    </location>
</feature>
<feature type="region of interest" description="Disordered" evidence="1">
    <location>
        <begin position="945"/>
        <end position="1007"/>
    </location>
</feature>
<name>A0ABP1R4U3_9HEXA</name>
<feature type="compositionally biased region" description="Polar residues" evidence="1">
    <location>
        <begin position="779"/>
        <end position="792"/>
    </location>
</feature>
<evidence type="ECO:0000313" key="3">
    <source>
        <dbReference type="EMBL" id="CAL8116090.1"/>
    </source>
</evidence>
<evidence type="ECO:0008006" key="5">
    <source>
        <dbReference type="Google" id="ProtNLM"/>
    </source>
</evidence>
<feature type="compositionally biased region" description="Low complexity" evidence="1">
    <location>
        <begin position="850"/>
        <end position="873"/>
    </location>
</feature>
<dbReference type="EMBL" id="CAXLJM020000051">
    <property type="protein sequence ID" value="CAL8116090.1"/>
    <property type="molecule type" value="Genomic_DNA"/>
</dbReference>
<dbReference type="InterPro" id="IPR012334">
    <property type="entry name" value="Pectin_lyas_fold"/>
</dbReference>
<dbReference type="InterPro" id="IPR011050">
    <property type="entry name" value="Pectin_lyase_fold/virulence"/>
</dbReference>
<sequence length="1007" mass="110896">METRKPKDYDLPTLKQPSLASLWIKKANKIRRPYAIPAAIMLCLVYLISLLIYPTTAREIHVSASGKGVIASEHVRRQPLAKRNLYTNATSSNPLTSSDLTWFIDNRECGQLDEGCFCETKPNRNRTSIRCRCDNETQVAHLKPPGLGPSGRRSSADSDIWIWKFEQCSKLILHSNFLSVMHGSQFQVEFNNIPTLVIHEFASAAGGIYSSHVSPNKMSISFNQCNIERVPTKTFPSFVNNIKFSRCNIKTLAPRFVRALTMDKVTIEHSKVVDIESDAFNSQTIIDSLHVEDTTISRIHTAGVASAMNKMLWLNSKIDFLEQDALNGSVATATLQNSEFTNVETNGFSLISWSRVIIINNTFTDVARRGIDLSRGDHNHIVEILDNSWEKVERDFISTGADDTPFISVKDNVFLQQCDCGNTFASYVTMNGSRRWFHEELLNNSRCPVSEEVLECLLVNEHINSTETNLLPYESLNLLCDSQVYMCINGVSEVGVDSEIDDETVPGRPQLPNRLRVLAYFIAAMGMFIIVSLIITMCVFLCRRKTPKKKSPPDSPLQDLEHAQGKKTVMSKSMSGGEYADIVFKHQNSGGRPRSMLLEDVEMEDKGVQTMPTELSNEVLEGLREKLSRPDSFWDAKETIDHLYDLIQVKELNSGLSSPPDVTMCNGQSTTASTARLLPSTSSSPVAQVTSAGVSVSIGGSDPIMLQTINTSASNVSSPVSDTPPPLPSTSPPSGMPQIQRYAQIRNKAKTSPLCEYADPSDSSMHIYSELTPNLETDSAGTTLTACSSNGKIPSPSHRSQSKDKSPVKSKFFGGPRSPFHNGPILCEYTEPKDVQSHVYAELANSSSQTKPQVSKSVTSSPVKTSSVKPKQPLLLSHSNTITIAVPPPPISIPHSSSFHSSPRLLRKLRENELSSSNPAIASQLSTPVKIIHVNDLESAISKTRLSSEKLKRSQSNADASCSTRSHLVSPLLNDSSGNGISKNDTQKRPLPSIPSWPNQNEAKSQL</sequence>
<organism evidence="3 4">
    <name type="scientific">Orchesella dallaii</name>
    <dbReference type="NCBI Taxonomy" id="48710"/>
    <lineage>
        <taxon>Eukaryota</taxon>
        <taxon>Metazoa</taxon>
        <taxon>Ecdysozoa</taxon>
        <taxon>Arthropoda</taxon>
        <taxon>Hexapoda</taxon>
        <taxon>Collembola</taxon>
        <taxon>Entomobryomorpha</taxon>
        <taxon>Entomobryoidea</taxon>
        <taxon>Orchesellidae</taxon>
        <taxon>Orchesellinae</taxon>
        <taxon>Orchesella</taxon>
    </lineage>
</organism>
<evidence type="ECO:0000256" key="2">
    <source>
        <dbReference type="SAM" id="Phobius"/>
    </source>
</evidence>
<dbReference type="Proteomes" id="UP001642540">
    <property type="component" value="Unassembled WGS sequence"/>
</dbReference>
<reference evidence="3 4" key="1">
    <citation type="submission" date="2024-08" db="EMBL/GenBank/DDBJ databases">
        <authorList>
            <person name="Cucini C."/>
            <person name="Frati F."/>
        </authorList>
    </citation>
    <scope>NUCLEOTIDE SEQUENCE [LARGE SCALE GENOMIC DNA]</scope>
</reference>
<protein>
    <recommendedName>
        <fullName evidence="5">Right handed beta helix domain-containing protein</fullName>
    </recommendedName>
</protein>
<dbReference type="SUPFAM" id="SSF51126">
    <property type="entry name" value="Pectin lyase-like"/>
    <property type="match status" value="1"/>
</dbReference>
<evidence type="ECO:0000313" key="4">
    <source>
        <dbReference type="Proteomes" id="UP001642540"/>
    </source>
</evidence>
<comment type="caution">
    <text evidence="3">The sequence shown here is derived from an EMBL/GenBank/DDBJ whole genome shotgun (WGS) entry which is preliminary data.</text>
</comment>
<feature type="transmembrane region" description="Helical" evidence="2">
    <location>
        <begin position="518"/>
        <end position="542"/>
    </location>
</feature>
<evidence type="ECO:0000256" key="1">
    <source>
        <dbReference type="SAM" id="MobiDB-lite"/>
    </source>
</evidence>
<keyword evidence="2" id="KW-0472">Membrane</keyword>
<feature type="compositionally biased region" description="Polar residues" evidence="1">
    <location>
        <begin position="954"/>
        <end position="984"/>
    </location>
</feature>
<feature type="compositionally biased region" description="Polar residues" evidence="1">
    <location>
        <begin position="996"/>
        <end position="1007"/>
    </location>
</feature>
<accession>A0ABP1R4U3</accession>
<feature type="transmembrane region" description="Helical" evidence="2">
    <location>
        <begin position="34"/>
        <end position="53"/>
    </location>
</feature>
<feature type="region of interest" description="Disordered" evidence="1">
    <location>
        <begin position="548"/>
        <end position="568"/>
    </location>
</feature>
<dbReference type="Gene3D" id="2.160.20.10">
    <property type="entry name" value="Single-stranded right-handed beta-helix, Pectin lyase-like"/>
    <property type="match status" value="1"/>
</dbReference>
<feature type="region of interest" description="Disordered" evidence="1">
    <location>
        <begin position="843"/>
        <end position="874"/>
    </location>
</feature>
<keyword evidence="2" id="KW-0812">Transmembrane</keyword>
<gene>
    <name evidence="3" type="ORF">ODALV1_LOCUS17151</name>
</gene>
<feature type="region of interest" description="Disordered" evidence="1">
    <location>
        <begin position="779"/>
        <end position="817"/>
    </location>
</feature>
<keyword evidence="2" id="KW-1133">Transmembrane helix</keyword>
<proteinExistence type="predicted"/>
<feature type="region of interest" description="Disordered" evidence="1">
    <location>
        <begin position="713"/>
        <end position="736"/>
    </location>
</feature>
<keyword evidence="4" id="KW-1185">Reference proteome</keyword>